<dbReference type="Proteomes" id="UP001516400">
    <property type="component" value="Unassembled WGS sequence"/>
</dbReference>
<organism evidence="1 2">
    <name type="scientific">Cryptolaemus montrouzieri</name>
    <dbReference type="NCBI Taxonomy" id="559131"/>
    <lineage>
        <taxon>Eukaryota</taxon>
        <taxon>Metazoa</taxon>
        <taxon>Ecdysozoa</taxon>
        <taxon>Arthropoda</taxon>
        <taxon>Hexapoda</taxon>
        <taxon>Insecta</taxon>
        <taxon>Pterygota</taxon>
        <taxon>Neoptera</taxon>
        <taxon>Endopterygota</taxon>
        <taxon>Coleoptera</taxon>
        <taxon>Polyphaga</taxon>
        <taxon>Cucujiformia</taxon>
        <taxon>Coccinelloidea</taxon>
        <taxon>Coccinellidae</taxon>
        <taxon>Scymninae</taxon>
        <taxon>Scymnini</taxon>
        <taxon>Cryptolaemus</taxon>
    </lineage>
</organism>
<proteinExistence type="predicted"/>
<dbReference type="EMBL" id="JABFTP020000021">
    <property type="protein sequence ID" value="KAL3267683.1"/>
    <property type="molecule type" value="Genomic_DNA"/>
</dbReference>
<evidence type="ECO:0000313" key="2">
    <source>
        <dbReference type="Proteomes" id="UP001516400"/>
    </source>
</evidence>
<protein>
    <submittedName>
        <fullName evidence="1">Uncharacterized protein</fullName>
    </submittedName>
</protein>
<keyword evidence="2" id="KW-1185">Reference proteome</keyword>
<accession>A0ABD2MMY0</accession>
<sequence>MHGDLVSREKGKCKCIQAPIDVVLVASEYYDVTTVVIQTTIHTAHSYCKIFKQLNVRPGLDNVTNQGTMEKMAKRHRNKL</sequence>
<name>A0ABD2MMY0_9CUCU</name>
<evidence type="ECO:0000313" key="1">
    <source>
        <dbReference type="EMBL" id="KAL3267683.1"/>
    </source>
</evidence>
<gene>
    <name evidence="1" type="ORF">HHI36_006817</name>
</gene>
<comment type="caution">
    <text evidence="1">The sequence shown here is derived from an EMBL/GenBank/DDBJ whole genome shotgun (WGS) entry which is preliminary data.</text>
</comment>
<dbReference type="AlphaFoldDB" id="A0ABD2MMY0"/>
<reference evidence="1 2" key="1">
    <citation type="journal article" date="2021" name="BMC Biol.">
        <title>Horizontally acquired antibacterial genes associated with adaptive radiation of ladybird beetles.</title>
        <authorList>
            <person name="Li H.S."/>
            <person name="Tang X.F."/>
            <person name="Huang Y.H."/>
            <person name="Xu Z.Y."/>
            <person name="Chen M.L."/>
            <person name="Du X.Y."/>
            <person name="Qiu B.Y."/>
            <person name="Chen P.T."/>
            <person name="Zhang W."/>
            <person name="Slipinski A."/>
            <person name="Escalona H.E."/>
            <person name="Waterhouse R.M."/>
            <person name="Zwick A."/>
            <person name="Pang H."/>
        </authorList>
    </citation>
    <scope>NUCLEOTIDE SEQUENCE [LARGE SCALE GENOMIC DNA]</scope>
    <source>
        <strain evidence="1">SYSU2018</strain>
    </source>
</reference>